<dbReference type="GO" id="GO:0020037">
    <property type="term" value="F:heme binding"/>
    <property type="evidence" value="ECO:0007669"/>
    <property type="project" value="InterPro"/>
</dbReference>
<evidence type="ECO:0000256" key="2">
    <source>
        <dbReference type="ARBA" id="ARBA00004167"/>
    </source>
</evidence>
<evidence type="ECO:0000256" key="8">
    <source>
        <dbReference type="ARBA" id="ARBA00022989"/>
    </source>
</evidence>
<evidence type="ECO:0000256" key="1">
    <source>
        <dbReference type="ARBA" id="ARBA00001971"/>
    </source>
</evidence>
<keyword evidence="6 15" id="KW-0812">Transmembrane</keyword>
<evidence type="ECO:0000256" key="6">
    <source>
        <dbReference type="ARBA" id="ARBA00022692"/>
    </source>
</evidence>
<comment type="cofactor">
    <cofactor evidence="1 13">
        <name>heme</name>
        <dbReference type="ChEBI" id="CHEBI:30413"/>
    </cofactor>
</comment>
<comment type="pathway">
    <text evidence="3">Secondary metabolite biosynthesis.</text>
</comment>
<evidence type="ECO:0000313" key="16">
    <source>
        <dbReference type="EMBL" id="BED43015.1"/>
    </source>
</evidence>
<organism evidence="16">
    <name type="scientific">Trametes versicolor</name>
    <name type="common">White-rot fungus</name>
    <name type="synonym">Coriolus versicolor</name>
    <dbReference type="NCBI Taxonomy" id="5325"/>
    <lineage>
        <taxon>Eukaryota</taxon>
        <taxon>Fungi</taxon>
        <taxon>Dikarya</taxon>
        <taxon>Basidiomycota</taxon>
        <taxon>Agaricomycotina</taxon>
        <taxon>Agaricomycetes</taxon>
        <taxon>Polyporales</taxon>
        <taxon>Polyporaceae</taxon>
        <taxon>Trametes</taxon>
    </lineage>
</organism>
<keyword evidence="11 14" id="KW-0503">Monooxygenase</keyword>
<evidence type="ECO:0000256" key="7">
    <source>
        <dbReference type="ARBA" id="ARBA00022723"/>
    </source>
</evidence>
<reference evidence="16" key="1">
    <citation type="submission" date="2023-03" db="EMBL/GenBank/DDBJ databases">
        <title>cytochrome P450 monooxygenase from Trametes versicolor.</title>
        <authorList>
            <person name="Ichinose H."/>
        </authorList>
    </citation>
    <scope>NUCLEOTIDE SEQUENCE</scope>
    <source>
        <strain evidence="16">NBRC 30340</strain>
    </source>
</reference>
<evidence type="ECO:0000256" key="15">
    <source>
        <dbReference type="SAM" id="Phobius"/>
    </source>
</evidence>
<dbReference type="SUPFAM" id="SSF48264">
    <property type="entry name" value="Cytochrome P450"/>
    <property type="match status" value="1"/>
</dbReference>
<name>A0AA86MD02_TRAVE</name>
<dbReference type="PROSITE" id="PS00086">
    <property type="entry name" value="CYTOCHROME_P450"/>
    <property type="match status" value="1"/>
</dbReference>
<dbReference type="CDD" id="cd11065">
    <property type="entry name" value="CYP64-like"/>
    <property type="match status" value="1"/>
</dbReference>
<dbReference type="EMBL" id="LC761770">
    <property type="protein sequence ID" value="BED43015.1"/>
    <property type="molecule type" value="mRNA"/>
</dbReference>
<sequence length="515" mass="57912">MSISVISPTMIVWICAVISVLVFSARIILRRRGLPFPPGPRALPLIGNTLDFPTSNIPRRFHNLAKQYGPLIYLNVLGQSIIIVDSYDTARELLDKRSKNYSGRPDSVMTRLAMSSDSILMLPYGKSMRHRRRIFHQTLRLTSVNTYFHPHIQHVSRDILLNLLEKPNAISRHISFAFVASVLSIAYGIKISRDDKHYRNMLQQTAELIETAVVPGKYLVELFPALQHLPGWFPGTGFKKDASAALEQVLDTKRILYKKGMSLLYTEPTGDSMLSLMHQRITALEGDAAAEEEEQSKNALIETYIGGSETTVASLRAFFLAMAMNADVQRQAQAELDRVIGRTRLPDLHDRDSLPYTNALVRELNRWHVVAPIAIPRSALEDDEYNGYCIPKGSIIIPNLWAFSRDPDVYPDPEAFNPDRFLKDGEFYAGALDPHSYIFGFGRRICPGRHLADASLFLACASILYAFNISPPLDDNGSPIKLEARVVTDRAIANLEEFEYVVEPRWTGVADLIKS</sequence>
<feature type="binding site" description="axial binding residue" evidence="13">
    <location>
        <position position="446"/>
    </location>
    <ligand>
        <name>heme</name>
        <dbReference type="ChEBI" id="CHEBI:30413"/>
    </ligand>
    <ligandPart>
        <name>Fe</name>
        <dbReference type="ChEBI" id="CHEBI:18248"/>
    </ligandPart>
</feature>
<dbReference type="InterPro" id="IPR017972">
    <property type="entry name" value="Cyt_P450_CS"/>
</dbReference>
<keyword evidence="8 15" id="KW-1133">Transmembrane helix</keyword>
<comment type="similarity">
    <text evidence="4 14">Belongs to the cytochrome P450 family.</text>
</comment>
<evidence type="ECO:0000256" key="13">
    <source>
        <dbReference type="PIRSR" id="PIRSR602401-1"/>
    </source>
</evidence>
<dbReference type="InterPro" id="IPR050364">
    <property type="entry name" value="Cytochrome_P450_fung"/>
</dbReference>
<dbReference type="Gene3D" id="1.10.630.10">
    <property type="entry name" value="Cytochrome P450"/>
    <property type="match status" value="1"/>
</dbReference>
<accession>A0AA86MD02</accession>
<dbReference type="Pfam" id="PF00067">
    <property type="entry name" value="p450"/>
    <property type="match status" value="1"/>
</dbReference>
<dbReference type="PANTHER" id="PTHR46300:SF7">
    <property type="entry name" value="P450, PUTATIVE (EUROFUNG)-RELATED"/>
    <property type="match status" value="1"/>
</dbReference>
<dbReference type="InterPro" id="IPR001128">
    <property type="entry name" value="Cyt_P450"/>
</dbReference>
<dbReference type="PANTHER" id="PTHR46300">
    <property type="entry name" value="P450, PUTATIVE (EUROFUNG)-RELATED-RELATED"/>
    <property type="match status" value="1"/>
</dbReference>
<dbReference type="GO" id="GO:0004497">
    <property type="term" value="F:monooxygenase activity"/>
    <property type="evidence" value="ECO:0007669"/>
    <property type="project" value="UniProtKB-KW"/>
</dbReference>
<keyword evidence="10 13" id="KW-0408">Iron</keyword>
<proteinExistence type="evidence at transcript level"/>
<feature type="transmembrane region" description="Helical" evidence="15">
    <location>
        <begin position="6"/>
        <end position="29"/>
    </location>
</feature>
<keyword evidence="5 13" id="KW-0349">Heme</keyword>
<gene>
    <name evidence="16" type="primary">CYP5359AN3</name>
</gene>
<evidence type="ECO:0000256" key="4">
    <source>
        <dbReference type="ARBA" id="ARBA00010617"/>
    </source>
</evidence>
<evidence type="ECO:0000256" key="11">
    <source>
        <dbReference type="ARBA" id="ARBA00023033"/>
    </source>
</evidence>
<evidence type="ECO:0000256" key="14">
    <source>
        <dbReference type="RuleBase" id="RU000461"/>
    </source>
</evidence>
<dbReference type="GO" id="GO:0005506">
    <property type="term" value="F:iron ion binding"/>
    <property type="evidence" value="ECO:0007669"/>
    <property type="project" value="InterPro"/>
</dbReference>
<comment type="subcellular location">
    <subcellularLocation>
        <location evidence="2">Membrane</location>
        <topology evidence="2">Single-pass membrane protein</topology>
    </subcellularLocation>
</comment>
<evidence type="ECO:0000256" key="3">
    <source>
        <dbReference type="ARBA" id="ARBA00005179"/>
    </source>
</evidence>
<dbReference type="InterPro" id="IPR002401">
    <property type="entry name" value="Cyt_P450_E_grp-I"/>
</dbReference>
<evidence type="ECO:0000256" key="12">
    <source>
        <dbReference type="ARBA" id="ARBA00023136"/>
    </source>
</evidence>
<dbReference type="AlphaFoldDB" id="A0AA86MD02"/>
<keyword evidence="7 13" id="KW-0479">Metal-binding</keyword>
<dbReference type="GO" id="GO:0016705">
    <property type="term" value="F:oxidoreductase activity, acting on paired donors, with incorporation or reduction of molecular oxygen"/>
    <property type="evidence" value="ECO:0007669"/>
    <property type="project" value="InterPro"/>
</dbReference>
<dbReference type="InterPro" id="IPR036396">
    <property type="entry name" value="Cyt_P450_sf"/>
</dbReference>
<dbReference type="GO" id="GO:0016020">
    <property type="term" value="C:membrane"/>
    <property type="evidence" value="ECO:0007669"/>
    <property type="project" value="UniProtKB-SubCell"/>
</dbReference>
<evidence type="ECO:0000256" key="9">
    <source>
        <dbReference type="ARBA" id="ARBA00023002"/>
    </source>
</evidence>
<evidence type="ECO:0000256" key="10">
    <source>
        <dbReference type="ARBA" id="ARBA00023004"/>
    </source>
</evidence>
<keyword evidence="9 14" id="KW-0560">Oxidoreductase</keyword>
<evidence type="ECO:0000256" key="5">
    <source>
        <dbReference type="ARBA" id="ARBA00022617"/>
    </source>
</evidence>
<keyword evidence="12 15" id="KW-0472">Membrane</keyword>
<dbReference type="PRINTS" id="PR00463">
    <property type="entry name" value="EP450I"/>
</dbReference>
<protein>
    <submittedName>
        <fullName evidence="16">Cytochrome P450 monooxygenase</fullName>
    </submittedName>
</protein>